<feature type="region of interest" description="Disordered" evidence="1">
    <location>
        <begin position="115"/>
        <end position="135"/>
    </location>
</feature>
<feature type="region of interest" description="Disordered" evidence="1">
    <location>
        <begin position="147"/>
        <end position="167"/>
    </location>
</feature>
<dbReference type="OrthoDB" id="419770at2759"/>
<feature type="compositionally biased region" description="Low complexity" evidence="1">
    <location>
        <begin position="544"/>
        <end position="560"/>
    </location>
</feature>
<feature type="region of interest" description="Disordered" evidence="1">
    <location>
        <begin position="192"/>
        <end position="220"/>
    </location>
</feature>
<feature type="region of interest" description="Disordered" evidence="1">
    <location>
        <begin position="540"/>
        <end position="562"/>
    </location>
</feature>
<reference evidence="2 3" key="1">
    <citation type="submission" date="2016-11" db="EMBL/GenBank/DDBJ databases">
        <title>Draft Genome Assembly of Colletotrichum chlorophyti a pathogen of herbaceous plants.</title>
        <authorList>
            <person name="Gan P."/>
            <person name="Narusaka M."/>
            <person name="Tsushima A."/>
            <person name="Narusaka Y."/>
            <person name="Takano Y."/>
            <person name="Shirasu K."/>
        </authorList>
    </citation>
    <scope>NUCLEOTIDE SEQUENCE [LARGE SCALE GENOMIC DNA]</scope>
    <source>
        <strain evidence="2 3">NTL11</strain>
    </source>
</reference>
<feature type="region of interest" description="Disordered" evidence="1">
    <location>
        <begin position="440"/>
        <end position="527"/>
    </location>
</feature>
<feature type="region of interest" description="Disordered" evidence="1">
    <location>
        <begin position="1"/>
        <end position="46"/>
    </location>
</feature>
<evidence type="ECO:0000256" key="1">
    <source>
        <dbReference type="SAM" id="MobiDB-lite"/>
    </source>
</evidence>
<name>A0A1Q8RM06_9PEZI</name>
<organism evidence="2 3">
    <name type="scientific">Colletotrichum chlorophyti</name>
    <dbReference type="NCBI Taxonomy" id="708187"/>
    <lineage>
        <taxon>Eukaryota</taxon>
        <taxon>Fungi</taxon>
        <taxon>Dikarya</taxon>
        <taxon>Ascomycota</taxon>
        <taxon>Pezizomycotina</taxon>
        <taxon>Sordariomycetes</taxon>
        <taxon>Hypocreomycetidae</taxon>
        <taxon>Glomerellales</taxon>
        <taxon>Glomerellaceae</taxon>
        <taxon>Colletotrichum</taxon>
    </lineage>
</organism>
<evidence type="ECO:0000313" key="2">
    <source>
        <dbReference type="EMBL" id="OLN85375.1"/>
    </source>
</evidence>
<feature type="compositionally biased region" description="Polar residues" evidence="1">
    <location>
        <begin position="600"/>
        <end position="611"/>
    </location>
</feature>
<proteinExistence type="predicted"/>
<dbReference type="Proteomes" id="UP000186583">
    <property type="component" value="Unassembled WGS sequence"/>
</dbReference>
<feature type="region of interest" description="Disordered" evidence="1">
    <location>
        <begin position="598"/>
        <end position="617"/>
    </location>
</feature>
<feature type="compositionally biased region" description="Basic and acidic residues" evidence="1">
    <location>
        <begin position="518"/>
        <end position="527"/>
    </location>
</feature>
<feature type="compositionally biased region" description="Polar residues" evidence="1">
    <location>
        <begin position="345"/>
        <end position="359"/>
    </location>
</feature>
<keyword evidence="3" id="KW-1185">Reference proteome</keyword>
<accession>A0A1Q8RM06</accession>
<dbReference type="STRING" id="708187.A0A1Q8RM06"/>
<feature type="compositionally biased region" description="Basic and acidic residues" evidence="1">
    <location>
        <begin position="500"/>
        <end position="509"/>
    </location>
</feature>
<dbReference type="AlphaFoldDB" id="A0A1Q8RM06"/>
<dbReference type="EMBL" id="MPGH01000178">
    <property type="protein sequence ID" value="OLN85375.1"/>
    <property type="molecule type" value="Genomic_DNA"/>
</dbReference>
<feature type="compositionally biased region" description="Basic and acidic residues" evidence="1">
    <location>
        <begin position="385"/>
        <end position="397"/>
    </location>
</feature>
<sequence>MNPQHSGAATLPKGFRYHDPDLTNPTTPEPFAGDEELHPPSPPRPRLKLKRRVASNLTAPTSQFLASVAAADVPVPSIEEPEQTGAYMQISSMTYPVIHNLKDLDDLGLHNLRGRRFSPPKTPAPGAAPSLSPKRYPNWSIDSAFSSGESTPEFESSRPSTARSTQTSASLFSRFSLTSEDLECISPETEASDHYDNFNETTQEPIEQLSKPKAKRRKAPWTKAMSNHLWTTYLMYLHDPKVTPFRTGKSCIPPHGVCLRVAREAKRSWRGPKGGRKPLNQKSGSTTPTVEAACTFLQWPHTCAATRAHLRELCKLKAASSSARTRQFLPSPTPFGRTATRYWNRRSTPARSPSVFSGQDMSMSLTLSTSEVMQPTGPLAQLTKSGHESATEFKTEPFPKLPTEVANLEVPLDERPRLGSPFVANTYGPSSSGALAAAISTAPQRQNQSLGHRRTLQSPARLARSRSNTQKRVGRPRVATHEPRKTKRPSLVSDFWTEPEPSHDLKTAVEPEVELSSTDDKSHDDPFMPRTNLAGLFTAPMTIPSSQQPSGPSGSLLASPNAPPLRLGSPFPGSSTSFSFPNRFTHTEEFDHGTIRPFATVQQSADNSSAPPRNLANRLAYIDERLREFRRRDSTPRRSESPSQ</sequence>
<feature type="region of interest" description="Disordered" evidence="1">
    <location>
        <begin position="325"/>
        <end position="359"/>
    </location>
</feature>
<comment type="caution">
    <text evidence="2">The sequence shown here is derived from an EMBL/GenBank/DDBJ whole genome shotgun (WGS) entry which is preliminary data.</text>
</comment>
<gene>
    <name evidence="2" type="ORF">CCHL11_09856</name>
</gene>
<feature type="region of interest" description="Disordered" evidence="1">
    <location>
        <begin position="379"/>
        <end position="402"/>
    </location>
</feature>
<protein>
    <submittedName>
        <fullName evidence="2">Uncharacterized protein</fullName>
    </submittedName>
</protein>
<feature type="compositionally biased region" description="Polar residues" evidence="1">
    <location>
        <begin position="441"/>
        <end position="450"/>
    </location>
</feature>
<evidence type="ECO:0000313" key="3">
    <source>
        <dbReference type="Proteomes" id="UP000186583"/>
    </source>
</evidence>